<sequence>MTRMPALNENVAGFRHRVDLFVHHQEHLFRCAFPGRDKLQAHVDDLHGVHHQRQGGIPEKHFRTPGPDVEPIGHMSLTKHTANRLFLSQAWHSGTAFLGASSERPSRHVAIIRNDTCRSPLSDGGKRGVIIESRPIHEQGGGMSSPGGTGRKRSGQERLASAR</sequence>
<dbReference type="KEGG" id="bja:blr8049"/>
<feature type="compositionally biased region" description="Gly residues" evidence="1">
    <location>
        <begin position="139"/>
        <end position="149"/>
    </location>
</feature>
<evidence type="ECO:0000313" key="3">
    <source>
        <dbReference type="Proteomes" id="UP000002526"/>
    </source>
</evidence>
<evidence type="ECO:0000313" key="2">
    <source>
        <dbReference type="EMBL" id="BAC53314.1"/>
    </source>
</evidence>
<proteinExistence type="predicted"/>
<name>Q89BU9_BRADU</name>
<dbReference type="InParanoid" id="Q89BU9"/>
<reference evidence="3" key="1">
    <citation type="journal article" date="2002" name="DNA Res.">
        <title>Complete genomic sequence of nitrogen-fixing symbiotic bacterium Bradyrhizobium japonicum USDA110.</title>
        <authorList>
            <person name="Kaneko T."/>
            <person name="Nakamura Y."/>
            <person name="Sato S."/>
            <person name="Minamisawa K."/>
            <person name="Uchiumi T."/>
            <person name="Sasamoto S."/>
            <person name="Watanabe A."/>
            <person name="Idesawa K."/>
            <person name="Iriguchi M."/>
            <person name="Kawashima K."/>
            <person name="Kohara M."/>
            <person name="Matsumoto M."/>
            <person name="Shimpo S."/>
            <person name="Tsuruoka H."/>
            <person name="Wada T."/>
            <person name="Yamada M."/>
            <person name="Tabata S."/>
        </authorList>
    </citation>
    <scope>NUCLEOTIDE SEQUENCE [LARGE SCALE GENOMIC DNA]</scope>
    <source>
        <strain evidence="3">JCM 10833 / BCRC 13528 / IAM 13628 / NBRC 14792 / USDA 110</strain>
    </source>
</reference>
<dbReference type="Proteomes" id="UP000002526">
    <property type="component" value="Chromosome"/>
</dbReference>
<accession>Q89BU9</accession>
<keyword evidence="3" id="KW-1185">Reference proteome</keyword>
<evidence type="ECO:0000256" key="1">
    <source>
        <dbReference type="SAM" id="MobiDB-lite"/>
    </source>
</evidence>
<dbReference type="AlphaFoldDB" id="Q89BU9"/>
<protein>
    <submittedName>
        <fullName evidence="2">Blr8049 protein</fullName>
    </submittedName>
</protein>
<feature type="region of interest" description="Disordered" evidence="1">
    <location>
        <begin position="132"/>
        <end position="163"/>
    </location>
</feature>
<dbReference type="EMBL" id="BA000040">
    <property type="protein sequence ID" value="BAC53314.1"/>
    <property type="molecule type" value="Genomic_DNA"/>
</dbReference>
<dbReference type="EnsemblBacteria" id="BAC53314">
    <property type="protein sequence ID" value="BAC53314"/>
    <property type="gene ID" value="BAC53314"/>
</dbReference>
<organism evidence="2 3">
    <name type="scientific">Bradyrhizobium diazoefficiens (strain JCM 10833 / BCRC 13528 / IAM 13628 / NBRC 14792 / USDA 110)</name>
    <dbReference type="NCBI Taxonomy" id="224911"/>
    <lineage>
        <taxon>Bacteria</taxon>
        <taxon>Pseudomonadati</taxon>
        <taxon>Pseudomonadota</taxon>
        <taxon>Alphaproteobacteria</taxon>
        <taxon>Hyphomicrobiales</taxon>
        <taxon>Nitrobacteraceae</taxon>
        <taxon>Bradyrhizobium</taxon>
    </lineage>
</organism>
<gene>
    <name evidence="2" type="ordered locus">blr8049</name>
</gene>
<dbReference type="HOGENOM" id="CLU_1623961_0_0_5"/>